<evidence type="ECO:0000256" key="6">
    <source>
        <dbReference type="ARBA" id="ARBA00022989"/>
    </source>
</evidence>
<keyword evidence="6 8" id="KW-1133">Transmembrane helix</keyword>
<evidence type="ECO:0000256" key="8">
    <source>
        <dbReference type="SAM" id="Phobius"/>
    </source>
</evidence>
<name>J9H3D1_9ZZZZ</name>
<feature type="transmembrane region" description="Helical" evidence="8">
    <location>
        <begin position="228"/>
        <end position="254"/>
    </location>
</feature>
<feature type="transmembrane region" description="Helical" evidence="8">
    <location>
        <begin position="129"/>
        <end position="147"/>
    </location>
</feature>
<keyword evidence="3" id="KW-1003">Cell membrane</keyword>
<protein>
    <submittedName>
        <fullName evidence="10">Permease</fullName>
    </submittedName>
</protein>
<feature type="domain" description="HMA" evidence="9">
    <location>
        <begin position="390"/>
        <end position="452"/>
    </location>
</feature>
<dbReference type="AlphaFoldDB" id="J9H3D1"/>
<comment type="caution">
    <text evidence="10">The sequence shown here is derived from an EMBL/GenBank/DDBJ whole genome shotgun (WGS) entry which is preliminary data.</text>
</comment>
<dbReference type="SUPFAM" id="SSF55008">
    <property type="entry name" value="HMA, heavy metal-associated domain"/>
    <property type="match status" value="1"/>
</dbReference>
<dbReference type="InterPro" id="IPR006121">
    <property type="entry name" value="HMA_dom"/>
</dbReference>
<evidence type="ECO:0000256" key="2">
    <source>
        <dbReference type="ARBA" id="ARBA00006386"/>
    </source>
</evidence>
<reference evidence="10" key="1">
    <citation type="journal article" date="2012" name="PLoS ONE">
        <title>Gene sets for utilization of primary and secondary nutrition supplies in the distal gut of endangered iberian lynx.</title>
        <authorList>
            <person name="Alcaide M."/>
            <person name="Messina E."/>
            <person name="Richter M."/>
            <person name="Bargiela R."/>
            <person name="Peplies J."/>
            <person name="Huws S.A."/>
            <person name="Newbold C.J."/>
            <person name="Golyshin P.N."/>
            <person name="Simon M.A."/>
            <person name="Lopez G."/>
            <person name="Yakimov M.M."/>
            <person name="Ferrer M."/>
        </authorList>
    </citation>
    <scope>NUCLEOTIDE SEQUENCE</scope>
</reference>
<dbReference type="PROSITE" id="PS50846">
    <property type="entry name" value="HMA_2"/>
    <property type="match status" value="1"/>
</dbReference>
<evidence type="ECO:0000256" key="7">
    <source>
        <dbReference type="ARBA" id="ARBA00023136"/>
    </source>
</evidence>
<dbReference type="Pfam" id="PF03773">
    <property type="entry name" value="ArsP_1"/>
    <property type="match status" value="1"/>
</dbReference>
<feature type="transmembrane region" description="Helical" evidence="8">
    <location>
        <begin position="71"/>
        <end position="90"/>
    </location>
</feature>
<comment type="similarity">
    <text evidence="2">Belongs to the UPF0718 family.</text>
</comment>
<accession>J9H3D1</accession>
<keyword evidence="4 8" id="KW-0812">Transmembrane</keyword>
<dbReference type="InterPro" id="IPR017969">
    <property type="entry name" value="Heavy-metal-associated_CS"/>
</dbReference>
<feature type="transmembrane region" description="Helical" evidence="8">
    <location>
        <begin position="197"/>
        <end position="221"/>
    </location>
</feature>
<dbReference type="CDD" id="cd00371">
    <property type="entry name" value="HMA"/>
    <property type="match status" value="1"/>
</dbReference>
<evidence type="ECO:0000259" key="9">
    <source>
        <dbReference type="PROSITE" id="PS50846"/>
    </source>
</evidence>
<evidence type="ECO:0000256" key="3">
    <source>
        <dbReference type="ARBA" id="ARBA00022475"/>
    </source>
</evidence>
<dbReference type="GO" id="GO:0046872">
    <property type="term" value="F:metal ion binding"/>
    <property type="evidence" value="ECO:0007669"/>
    <property type="project" value="UniProtKB-KW"/>
</dbReference>
<dbReference type="PROSITE" id="PS01047">
    <property type="entry name" value="HMA_1"/>
    <property type="match status" value="1"/>
</dbReference>
<gene>
    <name evidence="10" type="ORF">EVA_03754</name>
</gene>
<dbReference type="PANTHER" id="PTHR34184">
    <property type="entry name" value="UPF0718 PROTEIN YCGR"/>
    <property type="match status" value="1"/>
</dbReference>
<dbReference type="InterPro" id="IPR005524">
    <property type="entry name" value="DUF318"/>
</dbReference>
<evidence type="ECO:0000256" key="4">
    <source>
        <dbReference type="ARBA" id="ARBA00022692"/>
    </source>
</evidence>
<feature type="transmembrane region" description="Helical" evidence="8">
    <location>
        <begin position="26"/>
        <end position="51"/>
    </location>
</feature>
<dbReference type="InterPro" id="IPR052923">
    <property type="entry name" value="UPF0718"/>
</dbReference>
<comment type="subcellular location">
    <subcellularLocation>
        <location evidence="1">Cell membrane</location>
        <topology evidence="1">Multi-pass membrane protein</topology>
    </subcellularLocation>
</comment>
<keyword evidence="5" id="KW-0479">Metal-binding</keyword>
<dbReference type="InterPro" id="IPR036163">
    <property type="entry name" value="HMA_dom_sf"/>
</dbReference>
<dbReference type="EMBL" id="AMCI01000696">
    <property type="protein sequence ID" value="EJX08140.1"/>
    <property type="molecule type" value="Genomic_DNA"/>
</dbReference>
<dbReference type="PANTHER" id="PTHR34184:SF4">
    <property type="entry name" value="UPF0718 PROTEIN YCGR"/>
    <property type="match status" value="1"/>
</dbReference>
<evidence type="ECO:0000313" key="10">
    <source>
        <dbReference type="EMBL" id="EJX08140.1"/>
    </source>
</evidence>
<dbReference type="GO" id="GO:0005886">
    <property type="term" value="C:plasma membrane"/>
    <property type="evidence" value="ECO:0007669"/>
    <property type="project" value="UniProtKB-SubCell"/>
</dbReference>
<sequence>MQLSCKSFALSLHKNYIKIILQMKEVFDLITGMTPYLLLGFFLAGLMHAFVPNTFYRRYVGTSTFRSVFNAAMLGIPLPLCSCGVIPTAMSLRKEGASKGATVSFLIATPQTGVDSIIATYSLMGLPFALIRPFVALATSLFGGVLVNRLDDKAVVSDSVHASDASASAAFTTNWGQKLLQALKYAFVEMMQDIGKWLVVGLIVAGLITVFVPDSFFALFADKPLLSMLLVLTFSIPMYLCATGSIPIAVALMLKGLSPGTALVLLMAGPAVNVASMLIISKVMGRKTLILYLLSIITGAIAFGLCIDYLLPREWFTAPLMQMHSCHEEGISLVKMIGSIAFFLLLGNAFYQRYFHSSACHCGCHEHVDHVCSDDACSCESVSHACVAELVHEFKVKGMTCNHCKSNVEKAILSVEGVTRVEINLVNGQTWVYGNADPLAVVQAVKEIGFEI</sequence>
<feature type="transmembrane region" description="Helical" evidence="8">
    <location>
        <begin position="331"/>
        <end position="351"/>
    </location>
</feature>
<feature type="transmembrane region" description="Helical" evidence="8">
    <location>
        <begin position="260"/>
        <end position="280"/>
    </location>
</feature>
<dbReference type="Pfam" id="PF00403">
    <property type="entry name" value="HMA"/>
    <property type="match status" value="1"/>
</dbReference>
<dbReference type="Gene3D" id="3.30.70.100">
    <property type="match status" value="1"/>
</dbReference>
<proteinExistence type="inferred from homology"/>
<keyword evidence="7 8" id="KW-0472">Membrane</keyword>
<feature type="transmembrane region" description="Helical" evidence="8">
    <location>
        <begin position="289"/>
        <end position="311"/>
    </location>
</feature>
<evidence type="ECO:0000256" key="5">
    <source>
        <dbReference type="ARBA" id="ARBA00022723"/>
    </source>
</evidence>
<evidence type="ECO:0000256" key="1">
    <source>
        <dbReference type="ARBA" id="ARBA00004651"/>
    </source>
</evidence>
<organism evidence="10">
    <name type="scientific">gut metagenome</name>
    <dbReference type="NCBI Taxonomy" id="749906"/>
    <lineage>
        <taxon>unclassified sequences</taxon>
        <taxon>metagenomes</taxon>
        <taxon>organismal metagenomes</taxon>
    </lineage>
</organism>